<name>A0ABS2KYB9_9NOCA</name>
<dbReference type="Proteomes" id="UP000703038">
    <property type="component" value="Unassembled WGS sequence"/>
</dbReference>
<accession>A0ABS2KYB9</accession>
<evidence type="ECO:0000313" key="2">
    <source>
        <dbReference type="Proteomes" id="UP000703038"/>
    </source>
</evidence>
<dbReference type="SUPFAM" id="SSF55961">
    <property type="entry name" value="Bet v1-like"/>
    <property type="match status" value="1"/>
</dbReference>
<sequence>MSVTVRPTPTSGVLPVMAKVSASSSLTISAAPDKVLAALSDYETVRPRILPEQYRDFAVVEGGQGDGTVARWVLQATEKRSRNVLATVSVSGATITEKDANSSMVTTYLVSPSGSGSSVTTTTEWTGAGGVGGFFEKTFAPLGLKKIQAQLLQNLSRQVE</sequence>
<reference evidence="1 2" key="1">
    <citation type="submission" date="2021-01" db="EMBL/GenBank/DDBJ databases">
        <title>Genomics of switchgrass bacterial isolates.</title>
        <authorList>
            <person name="Shade A."/>
        </authorList>
    </citation>
    <scope>NUCLEOTIDE SEQUENCE [LARGE SCALE GENOMIC DNA]</scope>
    <source>
        <strain evidence="1 2">PvP111</strain>
    </source>
</reference>
<proteinExistence type="predicted"/>
<dbReference type="Gene3D" id="3.30.530.20">
    <property type="match status" value="1"/>
</dbReference>
<evidence type="ECO:0000313" key="1">
    <source>
        <dbReference type="EMBL" id="MBM7416927.1"/>
    </source>
</evidence>
<comment type="caution">
    <text evidence="1">The sequence shown here is derived from an EMBL/GenBank/DDBJ whole genome shotgun (WGS) entry which is preliminary data.</text>
</comment>
<gene>
    <name evidence="1" type="ORF">JOE42_003660</name>
</gene>
<dbReference type="PIRSF" id="PIRSF017371">
    <property type="entry name" value="UCP017371"/>
    <property type="match status" value="1"/>
</dbReference>
<dbReference type="Pfam" id="PF10604">
    <property type="entry name" value="Polyketide_cyc2"/>
    <property type="match status" value="1"/>
</dbReference>
<dbReference type="EMBL" id="JAFBBK010000001">
    <property type="protein sequence ID" value="MBM7416927.1"/>
    <property type="molecule type" value="Genomic_DNA"/>
</dbReference>
<dbReference type="InterPro" id="IPR023393">
    <property type="entry name" value="START-like_dom_sf"/>
</dbReference>
<dbReference type="InterPro" id="IPR019587">
    <property type="entry name" value="Polyketide_cyclase/dehydratase"/>
</dbReference>
<organism evidence="1 2">
    <name type="scientific">Rhodococcoides corynebacterioides</name>
    <dbReference type="NCBI Taxonomy" id="53972"/>
    <lineage>
        <taxon>Bacteria</taxon>
        <taxon>Bacillati</taxon>
        <taxon>Actinomycetota</taxon>
        <taxon>Actinomycetes</taxon>
        <taxon>Mycobacteriales</taxon>
        <taxon>Nocardiaceae</taxon>
        <taxon>Rhodococcoides</taxon>
    </lineage>
</organism>
<keyword evidence="2" id="KW-1185">Reference proteome</keyword>
<dbReference type="InterPro" id="IPR014488">
    <property type="entry name" value="UCP017371"/>
</dbReference>
<protein>
    <submittedName>
        <fullName evidence="1">Carbon monoxide dehydrogenase subunit G</fullName>
    </submittedName>
</protein>